<keyword evidence="2" id="KW-1185">Reference proteome</keyword>
<dbReference type="Proteomes" id="UP001055153">
    <property type="component" value="Unassembled WGS sequence"/>
</dbReference>
<proteinExistence type="predicted"/>
<evidence type="ECO:0000313" key="1">
    <source>
        <dbReference type="EMBL" id="GJD98698.1"/>
    </source>
</evidence>
<organism evidence="1 2">
    <name type="scientific">Methylobacterium isbiliense</name>
    <dbReference type="NCBI Taxonomy" id="315478"/>
    <lineage>
        <taxon>Bacteria</taxon>
        <taxon>Pseudomonadati</taxon>
        <taxon>Pseudomonadota</taxon>
        <taxon>Alphaproteobacteria</taxon>
        <taxon>Hyphomicrobiales</taxon>
        <taxon>Methylobacteriaceae</taxon>
        <taxon>Methylobacterium</taxon>
    </lineage>
</organism>
<dbReference type="EMBL" id="BPQQ01000005">
    <property type="protein sequence ID" value="GJD98698.1"/>
    <property type="molecule type" value="Genomic_DNA"/>
</dbReference>
<protein>
    <submittedName>
        <fullName evidence="1">Uncharacterized protein</fullName>
    </submittedName>
</protein>
<sequence>MKLLPSYRLVNHLRKSEGFGGWQMKKYPLLTRLEQQIYA</sequence>
<gene>
    <name evidence="1" type="ORF">GMJLKIPL_0609</name>
</gene>
<comment type="caution">
    <text evidence="1">The sequence shown here is derived from an EMBL/GenBank/DDBJ whole genome shotgun (WGS) entry which is preliminary data.</text>
</comment>
<reference evidence="1" key="1">
    <citation type="journal article" date="2021" name="Front. Microbiol.">
        <title>Comprehensive Comparative Genomics and Phenotyping of Methylobacterium Species.</title>
        <authorList>
            <person name="Alessa O."/>
            <person name="Ogura Y."/>
            <person name="Fujitani Y."/>
            <person name="Takami H."/>
            <person name="Hayashi T."/>
            <person name="Sahin N."/>
            <person name="Tani A."/>
        </authorList>
    </citation>
    <scope>NUCLEOTIDE SEQUENCE</scope>
    <source>
        <strain evidence="1">DSM 17168</strain>
    </source>
</reference>
<accession>A0ABQ4S892</accession>
<reference evidence="1" key="2">
    <citation type="submission" date="2021-08" db="EMBL/GenBank/DDBJ databases">
        <authorList>
            <person name="Tani A."/>
            <person name="Ola A."/>
            <person name="Ogura Y."/>
            <person name="Katsura K."/>
            <person name="Hayashi T."/>
        </authorList>
    </citation>
    <scope>NUCLEOTIDE SEQUENCE</scope>
    <source>
        <strain evidence="1">DSM 17168</strain>
    </source>
</reference>
<name>A0ABQ4S892_9HYPH</name>
<evidence type="ECO:0000313" key="2">
    <source>
        <dbReference type="Proteomes" id="UP001055153"/>
    </source>
</evidence>